<evidence type="ECO:0000256" key="2">
    <source>
        <dbReference type="SAM" id="Phobius"/>
    </source>
</evidence>
<feature type="transmembrane region" description="Helical" evidence="2">
    <location>
        <begin position="146"/>
        <end position="168"/>
    </location>
</feature>
<dbReference type="EMBL" id="CP084204">
    <property type="protein sequence ID" value="UZX19879.1"/>
    <property type="molecule type" value="Genomic_DNA"/>
</dbReference>
<feature type="region of interest" description="Disordered" evidence="1">
    <location>
        <begin position="1"/>
        <end position="21"/>
    </location>
</feature>
<keyword evidence="4" id="KW-1185">Reference proteome</keyword>
<evidence type="ECO:0000313" key="3">
    <source>
        <dbReference type="EMBL" id="UZX19879.1"/>
    </source>
</evidence>
<protein>
    <submittedName>
        <fullName evidence="3">Uncharacterized protein</fullName>
    </submittedName>
</protein>
<evidence type="ECO:0000256" key="1">
    <source>
        <dbReference type="SAM" id="MobiDB-lite"/>
    </source>
</evidence>
<evidence type="ECO:0000313" key="4">
    <source>
        <dbReference type="Proteomes" id="UP001164506"/>
    </source>
</evidence>
<dbReference type="Proteomes" id="UP001164506">
    <property type="component" value="Chromosome"/>
</dbReference>
<feature type="transmembrane region" description="Helical" evidence="2">
    <location>
        <begin position="95"/>
        <end position="115"/>
    </location>
</feature>
<name>A0ABY6QRL0_9ACTN</name>
<keyword evidence="2" id="KW-0472">Membrane</keyword>
<accession>A0ABY6QRL0</accession>
<proteinExistence type="predicted"/>
<feature type="transmembrane region" description="Helical" evidence="2">
    <location>
        <begin position="69"/>
        <end position="88"/>
    </location>
</feature>
<gene>
    <name evidence="3" type="ORF">LDH80_03685</name>
</gene>
<sequence>MSHVAQHAPSGHPASLARTRSRQSGSLAPCAPVRGAFALWVTAVAAGVFETVLAVARMVGDGSGSGGEIAIGLAIRLPVFAAALLIALRMRSGRAWARITLTLALGVAGTASMVVQPIRALVQGRSLGAAFEEAGAMDIAFGASRALHVAAVLTAVVLMFLPTANAYFRAHRADRASAATRETGPGRSHVG</sequence>
<reference evidence="3" key="1">
    <citation type="submission" date="2021-09" db="EMBL/GenBank/DDBJ databases">
        <title>Complete genome sequence and metabolic characterization of Streptomyces tanashiensis DSM 731 the producer of antibacterial Kalafungin and diverse secondary metabolites.</title>
        <authorList>
            <person name="Abbasi M.N."/>
            <person name="Anwar M.N."/>
            <person name="Alam K."/>
            <person name="Shoaib M."/>
            <person name="Lin Z."/>
            <person name="Hayat M."/>
            <person name="Ali M.I."/>
            <person name="Malik H.M.T."/>
            <person name="Ahmed I."/>
            <person name="Li A."/>
            <person name="Hailong Wang H."/>
            <person name="Zhang Y."/>
        </authorList>
    </citation>
    <scope>NUCLEOTIDE SEQUENCE</scope>
    <source>
        <strain evidence="3">Kala</strain>
    </source>
</reference>
<organism evidence="3 4">
    <name type="scientific">Streptomyces tanashiensis</name>
    <dbReference type="NCBI Taxonomy" id="67367"/>
    <lineage>
        <taxon>Bacteria</taxon>
        <taxon>Bacillati</taxon>
        <taxon>Actinomycetota</taxon>
        <taxon>Actinomycetes</taxon>
        <taxon>Kitasatosporales</taxon>
        <taxon>Streptomycetaceae</taxon>
        <taxon>Streptomyces</taxon>
    </lineage>
</organism>
<dbReference type="GeneID" id="95598514"/>
<dbReference type="RefSeq" id="WP_190105656.1">
    <property type="nucleotide sequence ID" value="NZ_CP084204.1"/>
</dbReference>
<feature type="transmembrane region" description="Helical" evidence="2">
    <location>
        <begin position="27"/>
        <end position="49"/>
    </location>
</feature>
<keyword evidence="2" id="KW-1133">Transmembrane helix</keyword>
<keyword evidence="2" id="KW-0812">Transmembrane</keyword>